<dbReference type="RefSeq" id="WP_206706868.1">
    <property type="nucleotide sequence ID" value="NZ_CP059066.1"/>
</dbReference>
<feature type="transmembrane region" description="Helical" evidence="1">
    <location>
        <begin position="72"/>
        <end position="92"/>
    </location>
</feature>
<dbReference type="AlphaFoldDB" id="A0A8A0RMN4"/>
<dbReference type="KEGG" id="kme:H0A61_01884"/>
<organism evidence="2 3">
    <name type="scientific">Koleobacter methoxysyntrophicus</name>
    <dbReference type="NCBI Taxonomy" id="2751313"/>
    <lineage>
        <taxon>Bacteria</taxon>
        <taxon>Bacillati</taxon>
        <taxon>Bacillota</taxon>
        <taxon>Clostridia</taxon>
        <taxon>Koleobacterales</taxon>
        <taxon>Koleobacteraceae</taxon>
        <taxon>Koleobacter</taxon>
    </lineage>
</organism>
<feature type="transmembrane region" description="Helical" evidence="1">
    <location>
        <begin position="122"/>
        <end position="148"/>
    </location>
</feature>
<keyword evidence="3" id="KW-1185">Reference proteome</keyword>
<keyword evidence="1" id="KW-1133">Transmembrane helix</keyword>
<evidence type="ECO:0000313" key="3">
    <source>
        <dbReference type="Proteomes" id="UP000662904"/>
    </source>
</evidence>
<dbReference type="Proteomes" id="UP000662904">
    <property type="component" value="Chromosome"/>
</dbReference>
<feature type="transmembrane region" description="Helical" evidence="1">
    <location>
        <begin position="192"/>
        <end position="214"/>
    </location>
</feature>
<evidence type="ECO:0000313" key="2">
    <source>
        <dbReference type="EMBL" id="QSQ09513.1"/>
    </source>
</evidence>
<proteinExistence type="predicted"/>
<reference evidence="2" key="1">
    <citation type="submission" date="2020-07" db="EMBL/GenBank/DDBJ databases">
        <title>Koleobacter methoxysyntrophicus gen. nov., sp. nov., a novel anaerobic bacterium isolated from deep subsurface oil field and proposal of Koleobacterales ord. nov. in the phylum Firmicutes.</title>
        <authorList>
            <person name="Sakamoto S."/>
            <person name="Tamaki H."/>
        </authorList>
    </citation>
    <scope>NUCLEOTIDE SEQUENCE</scope>
    <source>
        <strain evidence="2">NRmbB1</strain>
    </source>
</reference>
<keyword evidence="1" id="KW-0812">Transmembrane</keyword>
<dbReference type="EMBL" id="CP059066">
    <property type="protein sequence ID" value="QSQ09513.1"/>
    <property type="molecule type" value="Genomic_DNA"/>
</dbReference>
<name>A0A8A0RMN4_9FIRM</name>
<sequence>MKRLAGSVMRVLYRKELIDHIRSKRFLIILFLVAVTGIASIYSAGYGIYSAVKGDENDFVFLRLFTSSGGSLPSFVSFMSFLGPLVGLSLGFDAINAERARGTLSRLLAQPIHRDTVINGKFLAGVSVIALMITSLGFAVGGLGIIMIGIPPTFEELMRILVYLIYTILYMSLWFAISLMFSLLFRQAATSALAGIALWLFLTIFIGILAGLVADGLFPINDRATIDTILRNQQTKLYISRISPSQLYDEVTVTILNPGVRTVSPILIDQLHGAIPGVMSLGQSILLVWPHLVALIAITMACFVISYVYFMRQEIRAT</sequence>
<feature type="transmembrane region" description="Helical" evidence="1">
    <location>
        <begin position="26"/>
        <end position="52"/>
    </location>
</feature>
<keyword evidence="1" id="KW-0472">Membrane</keyword>
<protein>
    <submittedName>
        <fullName evidence="2">Putative ABC transporter permease protein NosY</fullName>
    </submittedName>
</protein>
<dbReference type="Pfam" id="PF12679">
    <property type="entry name" value="ABC2_membrane_2"/>
    <property type="match status" value="1"/>
</dbReference>
<evidence type="ECO:0000256" key="1">
    <source>
        <dbReference type="SAM" id="Phobius"/>
    </source>
</evidence>
<feature type="transmembrane region" description="Helical" evidence="1">
    <location>
        <begin position="288"/>
        <end position="310"/>
    </location>
</feature>
<gene>
    <name evidence="2" type="primary">nosY</name>
    <name evidence="2" type="ORF">H0A61_01884</name>
</gene>
<dbReference type="PANTHER" id="PTHR43471">
    <property type="entry name" value="ABC TRANSPORTER PERMEASE"/>
    <property type="match status" value="1"/>
</dbReference>
<feature type="transmembrane region" description="Helical" evidence="1">
    <location>
        <begin position="160"/>
        <end position="185"/>
    </location>
</feature>
<accession>A0A8A0RMN4</accession>
<dbReference type="GO" id="GO:0005886">
    <property type="term" value="C:plasma membrane"/>
    <property type="evidence" value="ECO:0007669"/>
    <property type="project" value="UniProtKB-SubCell"/>
</dbReference>
<dbReference type="PANTHER" id="PTHR43471:SF14">
    <property type="entry name" value="ABC-2 TYPE TRANSPORT SYSTEM PERMEASE PROTEIN"/>
    <property type="match status" value="1"/>
</dbReference>
<dbReference type="GO" id="GO:0140359">
    <property type="term" value="F:ABC-type transporter activity"/>
    <property type="evidence" value="ECO:0007669"/>
    <property type="project" value="InterPro"/>
</dbReference>